<dbReference type="InterPro" id="IPR036046">
    <property type="entry name" value="Acylphosphatase-like_dom_sf"/>
</dbReference>
<comment type="catalytic activity">
    <reaction evidence="12">
        <text>an acyl phosphate + H2O = a carboxylate + phosphate + H(+)</text>
        <dbReference type="Rhea" id="RHEA:14965"/>
        <dbReference type="ChEBI" id="CHEBI:15377"/>
        <dbReference type="ChEBI" id="CHEBI:15378"/>
        <dbReference type="ChEBI" id="CHEBI:29067"/>
        <dbReference type="ChEBI" id="CHEBI:43474"/>
        <dbReference type="ChEBI" id="CHEBI:59918"/>
        <dbReference type="EC" id="3.6.1.7"/>
    </reaction>
</comment>
<dbReference type="InterPro" id="IPR000623">
    <property type="entry name" value="Shikimate_kinase/TSH1"/>
</dbReference>
<dbReference type="CDD" id="cd00464">
    <property type="entry name" value="SK"/>
    <property type="match status" value="1"/>
</dbReference>
<reference evidence="16" key="1">
    <citation type="journal article" date="2019" name="Int. J. Syst. Evol. Microbiol.">
        <title>The Global Catalogue of Microorganisms (GCM) 10K type strain sequencing project: providing services to taxonomists for standard genome sequencing and annotation.</title>
        <authorList>
            <consortium name="The Broad Institute Genomics Platform"/>
            <consortium name="The Broad Institute Genome Sequencing Center for Infectious Disease"/>
            <person name="Wu L."/>
            <person name="Ma J."/>
        </authorList>
    </citation>
    <scope>NUCLEOTIDE SEQUENCE [LARGE SCALE GENOMIC DNA]</scope>
    <source>
        <strain evidence="16">JCM 17561</strain>
    </source>
</reference>
<dbReference type="Pfam" id="PF00708">
    <property type="entry name" value="Acylphosphatase"/>
    <property type="match status" value="1"/>
</dbReference>
<dbReference type="Pfam" id="PF01202">
    <property type="entry name" value="SKI"/>
    <property type="match status" value="1"/>
</dbReference>
<evidence type="ECO:0000256" key="4">
    <source>
        <dbReference type="ARBA" id="ARBA00022605"/>
    </source>
</evidence>
<comment type="caution">
    <text evidence="11">Lacks conserved residue(s) required for the propagation of feature annotation.</text>
</comment>
<dbReference type="EC" id="2.7.1.71" evidence="3 11"/>
<evidence type="ECO:0000256" key="1">
    <source>
        <dbReference type="ARBA" id="ARBA00004842"/>
    </source>
</evidence>
<dbReference type="InterPro" id="IPR017968">
    <property type="entry name" value="Acylphosphatase_CS"/>
</dbReference>
<feature type="binding site" evidence="11">
    <location>
        <position position="44"/>
    </location>
    <ligand>
        <name>substrate</name>
    </ligand>
</feature>
<comment type="similarity">
    <text evidence="2 11">Belongs to the shikimate kinase family.</text>
</comment>
<dbReference type="InterPro" id="IPR027417">
    <property type="entry name" value="P-loop_NTPase"/>
</dbReference>
<evidence type="ECO:0000256" key="10">
    <source>
        <dbReference type="ARBA" id="ARBA00048567"/>
    </source>
</evidence>
<comment type="caution">
    <text evidence="15">The sequence shown here is derived from an EMBL/GenBank/DDBJ whole genome shotgun (WGS) entry which is preliminary data.</text>
</comment>
<dbReference type="PROSITE" id="PS00151">
    <property type="entry name" value="ACYLPHOSPHATASE_2"/>
    <property type="match status" value="1"/>
</dbReference>
<evidence type="ECO:0000313" key="15">
    <source>
        <dbReference type="EMBL" id="GAA3987927.1"/>
    </source>
</evidence>
<dbReference type="Gene3D" id="3.40.50.300">
    <property type="entry name" value="P-loop containing nucleotide triphosphate hydrolases"/>
    <property type="match status" value="1"/>
</dbReference>
<feature type="active site" evidence="12">
    <location>
        <position position="221"/>
    </location>
</feature>
<keyword evidence="11" id="KW-0963">Cytoplasm</keyword>
<dbReference type="PROSITE" id="PS01128">
    <property type="entry name" value="SHIKIMATE_KINASE"/>
    <property type="match status" value="1"/>
</dbReference>
<keyword evidence="6 11" id="KW-0547">Nucleotide-binding</keyword>
<evidence type="ECO:0000256" key="2">
    <source>
        <dbReference type="ARBA" id="ARBA00006997"/>
    </source>
</evidence>
<comment type="pathway">
    <text evidence="1 11">Metabolic intermediate biosynthesis; chorismate biosynthesis; chorismate from D-erythrose 4-phosphate and phosphoenolpyruvate: step 5/7.</text>
</comment>
<proteinExistence type="inferred from homology"/>
<keyword evidence="12" id="KW-0378">Hydrolase</keyword>
<feature type="binding site" evidence="11">
    <location>
        <position position="130"/>
    </location>
    <ligand>
        <name>ATP</name>
        <dbReference type="ChEBI" id="CHEBI:30616"/>
    </ligand>
</feature>
<dbReference type="SUPFAM" id="SSF52540">
    <property type="entry name" value="P-loop containing nucleoside triphosphate hydrolases"/>
    <property type="match status" value="1"/>
</dbReference>
<keyword evidence="5 11" id="KW-0808">Transferase</keyword>
<feature type="binding site" evidence="11">
    <location>
        <position position="91"/>
    </location>
    <ligand>
        <name>substrate</name>
    </ligand>
</feature>
<accession>A0ABP7QTU9</accession>
<evidence type="ECO:0000256" key="6">
    <source>
        <dbReference type="ARBA" id="ARBA00022741"/>
    </source>
</evidence>
<comment type="similarity">
    <text evidence="13">Belongs to the acylphosphatase family.</text>
</comment>
<comment type="catalytic activity">
    <reaction evidence="10 11">
        <text>shikimate + ATP = 3-phosphoshikimate + ADP + H(+)</text>
        <dbReference type="Rhea" id="RHEA:13121"/>
        <dbReference type="ChEBI" id="CHEBI:15378"/>
        <dbReference type="ChEBI" id="CHEBI:30616"/>
        <dbReference type="ChEBI" id="CHEBI:36208"/>
        <dbReference type="ChEBI" id="CHEBI:145989"/>
        <dbReference type="ChEBI" id="CHEBI:456216"/>
        <dbReference type="EC" id="2.7.1.71"/>
    </reaction>
</comment>
<evidence type="ECO:0000313" key="16">
    <source>
        <dbReference type="Proteomes" id="UP001501627"/>
    </source>
</evidence>
<evidence type="ECO:0000256" key="3">
    <source>
        <dbReference type="ARBA" id="ARBA00012154"/>
    </source>
</evidence>
<dbReference type="HAMAP" id="MF_00109">
    <property type="entry name" value="Shikimate_kinase"/>
    <property type="match status" value="1"/>
</dbReference>
<dbReference type="SUPFAM" id="SSF54975">
    <property type="entry name" value="Acylphosphatase/BLUF domain-like"/>
    <property type="match status" value="1"/>
</dbReference>
<evidence type="ECO:0000256" key="13">
    <source>
        <dbReference type="RuleBase" id="RU004168"/>
    </source>
</evidence>
<evidence type="ECO:0000256" key="7">
    <source>
        <dbReference type="ARBA" id="ARBA00022777"/>
    </source>
</evidence>
<name>A0ABP7QTU9_9BURK</name>
<feature type="active site" evidence="12">
    <location>
        <position position="239"/>
    </location>
</feature>
<keyword evidence="11" id="KW-0479">Metal-binding</keyword>
<dbReference type="EMBL" id="BAABBP010000005">
    <property type="protein sequence ID" value="GAA3987927.1"/>
    <property type="molecule type" value="Genomic_DNA"/>
</dbReference>
<keyword evidence="4 11" id="KW-0028">Amino-acid biosynthesis</keyword>
<evidence type="ECO:0000256" key="12">
    <source>
        <dbReference type="PROSITE-ProRule" id="PRU00520"/>
    </source>
</evidence>
<keyword evidence="9 11" id="KW-0057">Aromatic amino acid biosynthesis</keyword>
<dbReference type="PANTHER" id="PTHR21087">
    <property type="entry name" value="SHIKIMATE KINASE"/>
    <property type="match status" value="1"/>
</dbReference>
<comment type="function">
    <text evidence="11">Catalyzes the specific phosphorylation of the 3-hydroxyl group of shikimic acid using ATP as a cosubstrate.</text>
</comment>
<evidence type="ECO:0000259" key="14">
    <source>
        <dbReference type="PROSITE" id="PS51160"/>
    </source>
</evidence>
<organism evidence="15 16">
    <name type="scientific">Comamonas faecalis</name>
    <dbReference type="NCBI Taxonomy" id="1387849"/>
    <lineage>
        <taxon>Bacteria</taxon>
        <taxon>Pseudomonadati</taxon>
        <taxon>Pseudomonadota</taxon>
        <taxon>Betaproteobacteria</taxon>
        <taxon>Burkholderiales</taxon>
        <taxon>Comamonadaceae</taxon>
        <taxon>Comamonas</taxon>
    </lineage>
</organism>
<evidence type="ECO:0000256" key="11">
    <source>
        <dbReference type="HAMAP-Rule" id="MF_00109"/>
    </source>
</evidence>
<dbReference type="Proteomes" id="UP001501627">
    <property type="component" value="Unassembled WGS sequence"/>
</dbReference>
<feature type="binding site" evidence="11">
    <location>
        <begin position="22"/>
        <end position="27"/>
    </location>
    <ligand>
        <name>ATP</name>
        <dbReference type="ChEBI" id="CHEBI:30616"/>
    </ligand>
</feature>
<keyword evidence="7 11" id="KW-0418">Kinase</keyword>
<dbReference type="InterPro" id="IPR001792">
    <property type="entry name" value="Acylphosphatase-like_dom"/>
</dbReference>
<sequence length="297" mass="32346">MTAPADAGAAAPLRIALVGMPGSGKSTVGRHLARRLRLPFADLDQLLEQQLGTSIRQHFETHGEQDFRDREAALLADLARAGGPLVLSTGGGAVLREANRQALRAGFDPVIYLRASADEIFRRIRHDRSRPLLQVSDPLDQLRQLHRVRDPLYREVAHHAVEARRPSVQRLVQLVVAQLELSGRCPALADNEPPAEDPGTAQPPLVRLLRIHGKVQGVGFRQSTVEVAQGLGLRGWVRNRRDGSVEVLASGAEIDVQALITWAHGGPPAARVERVEVQPALLQAGDALPGFEQRQTL</sequence>
<feature type="binding site" evidence="11">
    <location>
        <position position="68"/>
    </location>
    <ligand>
        <name>substrate</name>
    </ligand>
</feature>
<protein>
    <recommendedName>
        <fullName evidence="3 11">Shikimate kinase</fullName>
        <shortName evidence="11">SK</shortName>
        <ecNumber evidence="3 11">2.7.1.71</ecNumber>
    </recommendedName>
</protein>
<comment type="subunit">
    <text evidence="11">Monomer.</text>
</comment>
<dbReference type="PANTHER" id="PTHR21087:SF16">
    <property type="entry name" value="SHIKIMATE KINASE 1, CHLOROPLASTIC"/>
    <property type="match status" value="1"/>
</dbReference>
<comment type="subcellular location">
    <subcellularLocation>
        <location evidence="11">Cytoplasm</location>
    </subcellularLocation>
</comment>
<gene>
    <name evidence="11" type="primary">aroK</name>
    <name evidence="15" type="ORF">GCM10022279_08730</name>
</gene>
<feature type="domain" description="Acylphosphatase-like" evidence="14">
    <location>
        <begin position="206"/>
        <end position="295"/>
    </location>
</feature>
<evidence type="ECO:0000256" key="5">
    <source>
        <dbReference type="ARBA" id="ARBA00022679"/>
    </source>
</evidence>
<keyword evidence="11" id="KW-0460">Magnesium</keyword>
<dbReference type="PRINTS" id="PR01100">
    <property type="entry name" value="SHIKIMTKNASE"/>
</dbReference>
<dbReference type="PROSITE" id="PS51160">
    <property type="entry name" value="ACYLPHOSPHATASE_3"/>
    <property type="match status" value="1"/>
</dbReference>
<dbReference type="Gene3D" id="3.30.70.100">
    <property type="match status" value="1"/>
</dbReference>
<evidence type="ECO:0000256" key="8">
    <source>
        <dbReference type="ARBA" id="ARBA00022840"/>
    </source>
</evidence>
<feature type="binding site" evidence="11">
    <location>
        <position position="149"/>
    </location>
    <ligand>
        <name>substrate</name>
    </ligand>
</feature>
<feature type="binding site" evidence="11">
    <location>
        <position position="26"/>
    </location>
    <ligand>
        <name>Mg(2+)</name>
        <dbReference type="ChEBI" id="CHEBI:18420"/>
    </ligand>
</feature>
<keyword evidence="8 11" id="KW-0067">ATP-binding</keyword>
<comment type="cofactor">
    <cofactor evidence="11">
        <name>Mg(2+)</name>
        <dbReference type="ChEBI" id="CHEBI:18420"/>
    </cofactor>
    <text evidence="11">Binds 1 Mg(2+) ion per subunit.</text>
</comment>
<evidence type="ECO:0000256" key="9">
    <source>
        <dbReference type="ARBA" id="ARBA00023141"/>
    </source>
</evidence>
<dbReference type="InterPro" id="IPR031322">
    <property type="entry name" value="Shikimate/glucono_kinase"/>
</dbReference>
<dbReference type="InterPro" id="IPR023000">
    <property type="entry name" value="Shikimate_kinase_CS"/>
</dbReference>
<keyword evidence="16" id="KW-1185">Reference proteome</keyword>
<dbReference type="PROSITE" id="PS00150">
    <property type="entry name" value="ACYLPHOSPHATASE_1"/>
    <property type="match status" value="1"/>
</dbReference>